<keyword evidence="2" id="KW-1185">Reference proteome</keyword>
<protein>
    <submittedName>
        <fullName evidence="1">Uncharacterized protein</fullName>
    </submittedName>
</protein>
<sequence>MMKSGNNMVSVVVPVDLEYKPPVALQKIIRRFRRAMAKIFYRDTIFYTDSAVVEEGPKRYLDGRNVELC</sequence>
<organism evidence="1 2">
    <name type="scientific">Ramularia collo-cygni</name>
    <dbReference type="NCBI Taxonomy" id="112498"/>
    <lineage>
        <taxon>Eukaryota</taxon>
        <taxon>Fungi</taxon>
        <taxon>Dikarya</taxon>
        <taxon>Ascomycota</taxon>
        <taxon>Pezizomycotina</taxon>
        <taxon>Dothideomycetes</taxon>
        <taxon>Dothideomycetidae</taxon>
        <taxon>Mycosphaerellales</taxon>
        <taxon>Mycosphaerellaceae</taxon>
        <taxon>Ramularia</taxon>
    </lineage>
</organism>
<dbReference type="EMBL" id="FJUY01000019">
    <property type="protein sequence ID" value="CZT24124.1"/>
    <property type="molecule type" value="Genomic_DNA"/>
</dbReference>
<dbReference type="RefSeq" id="XP_023630848.1">
    <property type="nucleotide sequence ID" value="XM_023775080.1"/>
</dbReference>
<dbReference type="AlphaFoldDB" id="A0A2D3VMT7"/>
<evidence type="ECO:0000313" key="1">
    <source>
        <dbReference type="EMBL" id="CZT24124.1"/>
    </source>
</evidence>
<dbReference type="GeneID" id="35604901"/>
<gene>
    <name evidence="1" type="ORF">RCC_09841</name>
</gene>
<proteinExistence type="predicted"/>
<name>A0A2D3VMT7_9PEZI</name>
<dbReference type="Proteomes" id="UP000225277">
    <property type="component" value="Unassembled WGS sequence"/>
</dbReference>
<reference evidence="1 2" key="1">
    <citation type="submission" date="2016-03" db="EMBL/GenBank/DDBJ databases">
        <authorList>
            <person name="Ploux O."/>
        </authorList>
    </citation>
    <scope>NUCLEOTIDE SEQUENCE [LARGE SCALE GENOMIC DNA]</scope>
    <source>
        <strain evidence="1 2">URUG2</strain>
    </source>
</reference>
<accession>A0A2D3VMT7</accession>
<evidence type="ECO:0000313" key="2">
    <source>
        <dbReference type="Proteomes" id="UP000225277"/>
    </source>
</evidence>